<accession>A0A4S8K420</accession>
<evidence type="ECO:0000256" key="1">
    <source>
        <dbReference type="PROSITE-ProRule" id="PRU00175"/>
    </source>
</evidence>
<organism evidence="4 5">
    <name type="scientific">Musa balbisiana</name>
    <name type="common">Banana</name>
    <dbReference type="NCBI Taxonomy" id="52838"/>
    <lineage>
        <taxon>Eukaryota</taxon>
        <taxon>Viridiplantae</taxon>
        <taxon>Streptophyta</taxon>
        <taxon>Embryophyta</taxon>
        <taxon>Tracheophyta</taxon>
        <taxon>Spermatophyta</taxon>
        <taxon>Magnoliopsida</taxon>
        <taxon>Liliopsida</taxon>
        <taxon>Zingiberales</taxon>
        <taxon>Musaceae</taxon>
        <taxon>Musa</taxon>
    </lineage>
</organism>
<evidence type="ECO:0000313" key="5">
    <source>
        <dbReference type="Proteomes" id="UP000317650"/>
    </source>
</evidence>
<evidence type="ECO:0000259" key="3">
    <source>
        <dbReference type="PROSITE" id="PS50089"/>
    </source>
</evidence>
<reference evidence="4 5" key="1">
    <citation type="journal article" date="2019" name="Nat. Plants">
        <title>Genome sequencing of Musa balbisiana reveals subgenome evolution and function divergence in polyploid bananas.</title>
        <authorList>
            <person name="Yao X."/>
        </authorList>
    </citation>
    <scope>NUCLEOTIDE SEQUENCE [LARGE SCALE GENOMIC DNA]</scope>
    <source>
        <strain evidence="5">cv. DH-PKW</strain>
        <tissue evidence="4">Leaves</tissue>
    </source>
</reference>
<protein>
    <recommendedName>
        <fullName evidence="3">RING-type domain-containing protein</fullName>
    </recommendedName>
</protein>
<keyword evidence="1" id="KW-0863">Zinc-finger</keyword>
<dbReference type="EMBL" id="PYDT01000002">
    <property type="protein sequence ID" value="THU69553.1"/>
    <property type="molecule type" value="Genomic_DNA"/>
</dbReference>
<dbReference type="CDD" id="cd16448">
    <property type="entry name" value="RING-H2"/>
    <property type="match status" value="1"/>
</dbReference>
<keyword evidence="5" id="KW-1185">Reference proteome</keyword>
<name>A0A4S8K420_MUSBA</name>
<proteinExistence type="predicted"/>
<dbReference type="SUPFAM" id="SSF57850">
    <property type="entry name" value="RING/U-box"/>
    <property type="match status" value="1"/>
</dbReference>
<evidence type="ECO:0000256" key="2">
    <source>
        <dbReference type="SAM" id="MobiDB-lite"/>
    </source>
</evidence>
<feature type="region of interest" description="Disordered" evidence="2">
    <location>
        <begin position="511"/>
        <end position="552"/>
    </location>
</feature>
<feature type="domain" description="RING-type" evidence="3">
    <location>
        <begin position="27"/>
        <end position="72"/>
    </location>
</feature>
<dbReference type="PROSITE" id="PS50089">
    <property type="entry name" value="ZF_RING_2"/>
    <property type="match status" value="1"/>
</dbReference>
<feature type="compositionally biased region" description="Polar residues" evidence="2">
    <location>
        <begin position="511"/>
        <end position="535"/>
    </location>
</feature>
<dbReference type="PANTHER" id="PTHR46798">
    <property type="entry name" value="OS09G0511500 PROTEIN"/>
    <property type="match status" value="1"/>
</dbReference>
<dbReference type="InterPro" id="IPR001841">
    <property type="entry name" value="Znf_RING"/>
</dbReference>
<feature type="region of interest" description="Disordered" evidence="2">
    <location>
        <begin position="299"/>
        <end position="342"/>
    </location>
</feature>
<keyword evidence="1" id="KW-0479">Metal-binding</keyword>
<dbReference type="InterPro" id="IPR013083">
    <property type="entry name" value="Znf_RING/FYVE/PHD"/>
</dbReference>
<dbReference type="InterPro" id="IPR044274">
    <property type="entry name" value="RFI2"/>
</dbReference>
<gene>
    <name evidence="4" type="ORF">C4D60_Mb08t15620</name>
</gene>
<feature type="compositionally biased region" description="Polar residues" evidence="2">
    <location>
        <begin position="308"/>
        <end position="342"/>
    </location>
</feature>
<dbReference type="SMART" id="SM00184">
    <property type="entry name" value="RING"/>
    <property type="match status" value="1"/>
</dbReference>
<keyword evidence="1" id="KW-0862">Zinc</keyword>
<dbReference type="Proteomes" id="UP000317650">
    <property type="component" value="Chromosome 8"/>
</dbReference>
<dbReference type="PANTHER" id="PTHR46798:SF19">
    <property type="entry name" value="OS09G0511500 PROTEIN"/>
    <property type="match status" value="1"/>
</dbReference>
<dbReference type="Pfam" id="PF13639">
    <property type="entry name" value="zf-RING_2"/>
    <property type="match status" value="1"/>
</dbReference>
<dbReference type="GO" id="GO:0004842">
    <property type="term" value="F:ubiquitin-protein transferase activity"/>
    <property type="evidence" value="ECO:0007669"/>
    <property type="project" value="InterPro"/>
</dbReference>
<dbReference type="GO" id="GO:0008270">
    <property type="term" value="F:zinc ion binding"/>
    <property type="evidence" value="ECO:0007669"/>
    <property type="project" value="UniProtKB-KW"/>
</dbReference>
<evidence type="ECO:0000313" key="4">
    <source>
        <dbReference type="EMBL" id="THU69553.1"/>
    </source>
</evidence>
<dbReference type="Gene3D" id="3.30.40.10">
    <property type="entry name" value="Zinc/RING finger domain, C3HC4 (zinc finger)"/>
    <property type="match status" value="1"/>
</dbReference>
<comment type="caution">
    <text evidence="4">The sequence shown here is derived from an EMBL/GenBank/DDBJ whole genome shotgun (WGS) entry which is preliminary data.</text>
</comment>
<sequence>MSDSKAMDLEKTEFSSDGKGAVAAAACSICLELVLDQGRRSTAKLQCGHEFHLDCIGSAFNAKGAMQCPNCRKVEKGRWLYANGNRSSADFDIDGWVTEDIYDLGYSELPDRYEPYVSEAVPEATMIVPFGFQLLPFRGFTQLASLFEPQRWRQGKWRWRRWPRFALGVDFTSGASDGISKRHTKLGPLLVVMWDVVWEEDNVRPAREGGVPKGIRAPASLAIDIAGLGSQYYFLKCRDQNANPREAESTPSSYHEFMSNSMFRDHSNSSSSSHICPYLALHGFPNAMRAAPLSSADSIPENGLFHQHPSSLGGQSSSDMMNSHSFPSTEPQSHNWQQQHSPSFPLSGNVDQSASQYGVRMARNDTSNQHRLGSFVHPHHLIHGSVARNGSNLVGSLGPPVTGEIRGHNGGLGSHMYHPSLYSSSLRSSPFAPIRRMRPRGLTLVSSIAAPSSAEVGGFYGFSVSGSVNRNHQESESIGRHVDRFYGWGREGISPLPWIPIEGESHWWSPFNPNQNPQSGNFTQRATAERSTLNCPENGYQHRPPPRLPPYM</sequence>
<dbReference type="AlphaFoldDB" id="A0A4S8K420"/>